<evidence type="ECO:0000313" key="3">
    <source>
        <dbReference type="Proteomes" id="UP000265520"/>
    </source>
</evidence>
<reference evidence="2 3" key="1">
    <citation type="journal article" date="2018" name="Front. Plant Sci.">
        <title>Red Clover (Trifolium pratense) and Zigzag Clover (T. medium) - A Picture of Genomic Similarities and Differences.</title>
        <authorList>
            <person name="Dluhosova J."/>
            <person name="Istvanek J."/>
            <person name="Nedelnik J."/>
            <person name="Repkova J."/>
        </authorList>
    </citation>
    <scope>NUCLEOTIDE SEQUENCE [LARGE SCALE GENOMIC DNA]</scope>
    <source>
        <strain evidence="3">cv. 10/8</strain>
        <tissue evidence="2">Leaf</tissue>
    </source>
</reference>
<keyword evidence="1" id="KW-0812">Transmembrane</keyword>
<accession>A0A392VFG0</accession>
<feature type="transmembrane region" description="Helical" evidence="1">
    <location>
        <begin position="15"/>
        <end position="34"/>
    </location>
</feature>
<evidence type="ECO:0000256" key="1">
    <source>
        <dbReference type="SAM" id="Phobius"/>
    </source>
</evidence>
<protein>
    <submittedName>
        <fullName evidence="2">Uncharacterized protein</fullName>
    </submittedName>
</protein>
<keyword evidence="1" id="KW-0472">Membrane</keyword>
<organism evidence="2 3">
    <name type="scientific">Trifolium medium</name>
    <dbReference type="NCBI Taxonomy" id="97028"/>
    <lineage>
        <taxon>Eukaryota</taxon>
        <taxon>Viridiplantae</taxon>
        <taxon>Streptophyta</taxon>
        <taxon>Embryophyta</taxon>
        <taxon>Tracheophyta</taxon>
        <taxon>Spermatophyta</taxon>
        <taxon>Magnoliopsida</taxon>
        <taxon>eudicotyledons</taxon>
        <taxon>Gunneridae</taxon>
        <taxon>Pentapetalae</taxon>
        <taxon>rosids</taxon>
        <taxon>fabids</taxon>
        <taxon>Fabales</taxon>
        <taxon>Fabaceae</taxon>
        <taxon>Papilionoideae</taxon>
        <taxon>50 kb inversion clade</taxon>
        <taxon>NPAAA clade</taxon>
        <taxon>Hologalegina</taxon>
        <taxon>IRL clade</taxon>
        <taxon>Trifolieae</taxon>
        <taxon>Trifolium</taxon>
    </lineage>
</organism>
<feature type="non-terminal residue" evidence="2">
    <location>
        <position position="43"/>
    </location>
</feature>
<dbReference type="EMBL" id="LXQA011158178">
    <property type="protein sequence ID" value="MCI87126.1"/>
    <property type="molecule type" value="Genomic_DNA"/>
</dbReference>
<dbReference type="AlphaFoldDB" id="A0A392VFG0"/>
<sequence>MDFGGVVKIYGDDNFLRDVMVQTVLAVVVLYLLLDGTRSISRA</sequence>
<name>A0A392VFG0_9FABA</name>
<dbReference type="Proteomes" id="UP000265520">
    <property type="component" value="Unassembled WGS sequence"/>
</dbReference>
<comment type="caution">
    <text evidence="2">The sequence shown here is derived from an EMBL/GenBank/DDBJ whole genome shotgun (WGS) entry which is preliminary data.</text>
</comment>
<evidence type="ECO:0000313" key="2">
    <source>
        <dbReference type="EMBL" id="MCI87126.1"/>
    </source>
</evidence>
<keyword evidence="1" id="KW-1133">Transmembrane helix</keyword>
<keyword evidence="3" id="KW-1185">Reference proteome</keyword>
<proteinExistence type="predicted"/>